<dbReference type="AlphaFoldDB" id="A0A914X2P1"/>
<dbReference type="Proteomes" id="UP000887566">
    <property type="component" value="Unplaced"/>
</dbReference>
<dbReference type="Gene3D" id="1.20.1070.10">
    <property type="entry name" value="Rhodopsin 7-helix transmembrane proteins"/>
    <property type="match status" value="1"/>
</dbReference>
<evidence type="ECO:0000313" key="2">
    <source>
        <dbReference type="Proteomes" id="UP000887566"/>
    </source>
</evidence>
<evidence type="ECO:0000313" key="3">
    <source>
        <dbReference type="WBParaSite" id="PSAMB.scaffold6182size10014.g28061.t1"/>
    </source>
</evidence>
<organism evidence="2 3">
    <name type="scientific">Plectus sambesii</name>
    <dbReference type="NCBI Taxonomy" id="2011161"/>
    <lineage>
        <taxon>Eukaryota</taxon>
        <taxon>Metazoa</taxon>
        <taxon>Ecdysozoa</taxon>
        <taxon>Nematoda</taxon>
        <taxon>Chromadorea</taxon>
        <taxon>Plectida</taxon>
        <taxon>Plectina</taxon>
        <taxon>Plectoidea</taxon>
        <taxon>Plectidae</taxon>
        <taxon>Plectus</taxon>
    </lineage>
</organism>
<feature type="transmembrane region" description="Helical" evidence="1">
    <location>
        <begin position="90"/>
        <end position="114"/>
    </location>
</feature>
<feature type="transmembrane region" description="Helical" evidence="1">
    <location>
        <begin position="41"/>
        <end position="62"/>
    </location>
</feature>
<keyword evidence="1" id="KW-0812">Transmembrane</keyword>
<keyword evidence="2" id="KW-1185">Reference proteome</keyword>
<feature type="transmembrane region" description="Helical" evidence="1">
    <location>
        <begin position="134"/>
        <end position="153"/>
    </location>
</feature>
<evidence type="ECO:0000256" key="1">
    <source>
        <dbReference type="SAM" id="Phobius"/>
    </source>
</evidence>
<reference evidence="3" key="1">
    <citation type="submission" date="2022-11" db="UniProtKB">
        <authorList>
            <consortium name="WormBaseParasite"/>
        </authorList>
    </citation>
    <scope>IDENTIFICATION</scope>
</reference>
<protein>
    <submittedName>
        <fullName evidence="3">G-protein coupled receptors family 1 profile domain-containing protein</fullName>
    </submittedName>
</protein>
<dbReference type="WBParaSite" id="PSAMB.scaffold6182size10014.g28061.t1">
    <property type="protein sequence ID" value="PSAMB.scaffold6182size10014.g28061.t1"/>
    <property type="gene ID" value="PSAMB.scaffold6182size10014.g28061"/>
</dbReference>
<accession>A0A914X2P1</accession>
<keyword evidence="1" id="KW-1133">Transmembrane helix</keyword>
<proteinExistence type="predicted"/>
<name>A0A914X2P1_9BILA</name>
<sequence length="209" mass="23685">MAYGIGALHWLLAWIEPLMNLNETTSALCDAAAIAPVFYTYSKYLTSIVSLSSVVVYGVVVVKLEHRLTLLQECVDARAHSRQAKIQRRLTVTFGLISFCTLLFDAIPCAWGMYLYTHTLFDGDESIYCGSIAPYLFLLNKVDAVCNVVIVFYRHQDIRLALKCLFLNRPISPKFSHMAYLQALQATKTRRHQQLLLTFPTIIDETKSL</sequence>
<keyword evidence="1" id="KW-0472">Membrane</keyword>